<comment type="caution">
    <text evidence="1">The sequence shown here is derived from an EMBL/GenBank/DDBJ whole genome shotgun (WGS) entry which is preliminary data.</text>
</comment>
<accession>A0A133NBT5</accession>
<dbReference type="EMBL" id="LRPU01000027">
    <property type="protein sequence ID" value="KXA13723.1"/>
    <property type="molecule type" value="Genomic_DNA"/>
</dbReference>
<evidence type="ECO:0000313" key="2">
    <source>
        <dbReference type="Proteomes" id="UP000070646"/>
    </source>
</evidence>
<organism evidence="1 2">
    <name type="scientific">Clostridium perfringens</name>
    <dbReference type="NCBI Taxonomy" id="1502"/>
    <lineage>
        <taxon>Bacteria</taxon>
        <taxon>Bacillati</taxon>
        <taxon>Bacillota</taxon>
        <taxon>Clostridia</taxon>
        <taxon>Eubacteriales</taxon>
        <taxon>Clostridiaceae</taxon>
        <taxon>Clostridium</taxon>
    </lineage>
</organism>
<dbReference type="Proteomes" id="UP000070646">
    <property type="component" value="Unassembled WGS sequence"/>
</dbReference>
<proteinExistence type="predicted"/>
<evidence type="ECO:0000313" key="1">
    <source>
        <dbReference type="EMBL" id="KXA13723.1"/>
    </source>
</evidence>
<protein>
    <recommendedName>
        <fullName evidence="3">XkdX family protein</fullName>
    </recommendedName>
</protein>
<dbReference type="InterPro" id="IPR010022">
    <property type="entry name" value="XkdX"/>
</dbReference>
<evidence type="ECO:0008006" key="3">
    <source>
        <dbReference type="Google" id="ProtNLM"/>
    </source>
</evidence>
<dbReference type="PATRIC" id="fig|1502.174.peg.807"/>
<name>A0A133NBT5_CLOPF</name>
<reference evidence="1 2" key="1">
    <citation type="submission" date="2016-01" db="EMBL/GenBank/DDBJ databases">
        <authorList>
            <person name="Oliw E.H."/>
        </authorList>
    </citation>
    <scope>NUCLEOTIDE SEQUENCE [LARGE SCALE GENOMIC DNA]</scope>
    <source>
        <strain evidence="1 2">MJR7757A</strain>
    </source>
</reference>
<gene>
    <name evidence="1" type="ORF">HMPREF3222_00800</name>
</gene>
<sequence>MVINMSFWKMVYDMGAIDINLLRKAVKCEDNPFGEITPKEFEEICGEKF</sequence>
<dbReference type="AlphaFoldDB" id="A0A133NBT5"/>
<dbReference type="Pfam" id="PF09693">
    <property type="entry name" value="Phage_XkdX"/>
    <property type="match status" value="1"/>
</dbReference>